<evidence type="ECO:0000313" key="1">
    <source>
        <dbReference type="EMBL" id="GAG44879.1"/>
    </source>
</evidence>
<accession>X0XNY3</accession>
<reference evidence="1" key="1">
    <citation type="journal article" date="2014" name="Front. Microbiol.">
        <title>High frequency of phylogenetically diverse reductive dehalogenase-homologous genes in deep subseafloor sedimentary metagenomes.</title>
        <authorList>
            <person name="Kawai M."/>
            <person name="Futagami T."/>
            <person name="Toyoda A."/>
            <person name="Takaki Y."/>
            <person name="Nishi S."/>
            <person name="Hori S."/>
            <person name="Arai W."/>
            <person name="Tsubouchi T."/>
            <person name="Morono Y."/>
            <person name="Uchiyama I."/>
            <person name="Ito T."/>
            <person name="Fujiyama A."/>
            <person name="Inagaki F."/>
            <person name="Takami H."/>
        </authorList>
    </citation>
    <scope>NUCLEOTIDE SEQUENCE</scope>
    <source>
        <strain evidence="1">Expedition CK06-06</strain>
    </source>
</reference>
<dbReference type="EMBL" id="BARS01058035">
    <property type="protein sequence ID" value="GAG44879.1"/>
    <property type="molecule type" value="Genomic_DNA"/>
</dbReference>
<sequence length="30" mass="3729">MIEIKCDRCKKIIEEETYYKIIITIIYPHK</sequence>
<comment type="caution">
    <text evidence="1">The sequence shown here is derived from an EMBL/GenBank/DDBJ whole genome shotgun (WGS) entry which is preliminary data.</text>
</comment>
<feature type="non-terminal residue" evidence="1">
    <location>
        <position position="30"/>
    </location>
</feature>
<organism evidence="1">
    <name type="scientific">marine sediment metagenome</name>
    <dbReference type="NCBI Taxonomy" id="412755"/>
    <lineage>
        <taxon>unclassified sequences</taxon>
        <taxon>metagenomes</taxon>
        <taxon>ecological metagenomes</taxon>
    </lineage>
</organism>
<protein>
    <submittedName>
        <fullName evidence="1">Uncharacterized protein</fullName>
    </submittedName>
</protein>
<dbReference type="AlphaFoldDB" id="X0XNY3"/>
<name>X0XNY3_9ZZZZ</name>
<proteinExistence type="predicted"/>
<gene>
    <name evidence="1" type="ORF">S01H1_84831</name>
</gene>